<organism evidence="4 5">
    <name type="scientific">Aciditerrimonas ferrireducens</name>
    <dbReference type="NCBI Taxonomy" id="667306"/>
    <lineage>
        <taxon>Bacteria</taxon>
        <taxon>Bacillati</taxon>
        <taxon>Actinomycetota</taxon>
        <taxon>Acidimicrobiia</taxon>
        <taxon>Acidimicrobiales</taxon>
        <taxon>Acidimicrobiaceae</taxon>
        <taxon>Aciditerrimonas</taxon>
    </lineage>
</organism>
<keyword evidence="3" id="KW-0460">Magnesium</keyword>
<dbReference type="Proteomes" id="UP001589788">
    <property type="component" value="Unassembled WGS sequence"/>
</dbReference>
<dbReference type="SUPFAM" id="SSF56784">
    <property type="entry name" value="HAD-like"/>
    <property type="match status" value="1"/>
</dbReference>
<comment type="cofactor">
    <cofactor evidence="1">
        <name>Mg(2+)</name>
        <dbReference type="ChEBI" id="CHEBI:18420"/>
    </cofactor>
</comment>
<keyword evidence="5" id="KW-1185">Reference proteome</keyword>
<dbReference type="SFLD" id="SFLDG01129">
    <property type="entry name" value="C1.5:_HAD__Beta-PGM__Phosphata"/>
    <property type="match status" value="1"/>
</dbReference>
<dbReference type="PANTHER" id="PTHR46470">
    <property type="entry name" value="N-ACYLNEURAMINATE-9-PHOSPHATASE"/>
    <property type="match status" value="1"/>
</dbReference>
<dbReference type="InterPro" id="IPR023214">
    <property type="entry name" value="HAD_sf"/>
</dbReference>
<protein>
    <submittedName>
        <fullName evidence="4">HAD family hydrolase</fullName>
        <ecNumber evidence="4">3.1.3.-</ecNumber>
    </submittedName>
</protein>
<gene>
    <name evidence="4" type="ORF">ACFFRE_06600</name>
</gene>
<evidence type="ECO:0000256" key="1">
    <source>
        <dbReference type="ARBA" id="ARBA00001946"/>
    </source>
</evidence>
<keyword evidence="2 4" id="KW-0378">Hydrolase</keyword>
<dbReference type="InterPro" id="IPR051400">
    <property type="entry name" value="HAD-like_hydrolase"/>
</dbReference>
<proteinExistence type="predicted"/>
<dbReference type="NCBIfam" id="TIGR01549">
    <property type="entry name" value="HAD-SF-IA-v1"/>
    <property type="match status" value="1"/>
</dbReference>
<dbReference type="GO" id="GO:0016787">
    <property type="term" value="F:hydrolase activity"/>
    <property type="evidence" value="ECO:0007669"/>
    <property type="project" value="UniProtKB-KW"/>
</dbReference>
<dbReference type="PROSITE" id="PS51257">
    <property type="entry name" value="PROKAR_LIPOPROTEIN"/>
    <property type="match status" value="1"/>
</dbReference>
<dbReference type="RefSeq" id="WP_377789105.1">
    <property type="nucleotide sequence ID" value="NZ_JBHLYQ010000049.1"/>
</dbReference>
<dbReference type="InterPro" id="IPR006439">
    <property type="entry name" value="HAD-SF_hydro_IA"/>
</dbReference>
<evidence type="ECO:0000313" key="4">
    <source>
        <dbReference type="EMBL" id="MFC0081814.1"/>
    </source>
</evidence>
<name>A0ABV6C296_9ACTN</name>
<comment type="caution">
    <text evidence="4">The sequence shown here is derived from an EMBL/GenBank/DDBJ whole genome shotgun (WGS) entry which is preliminary data.</text>
</comment>
<dbReference type="Pfam" id="PF00702">
    <property type="entry name" value="Hydrolase"/>
    <property type="match status" value="1"/>
</dbReference>
<reference evidence="4 5" key="1">
    <citation type="submission" date="2024-09" db="EMBL/GenBank/DDBJ databases">
        <authorList>
            <person name="Sun Q."/>
            <person name="Mori K."/>
        </authorList>
    </citation>
    <scope>NUCLEOTIDE SEQUENCE [LARGE SCALE GENOMIC DNA]</scope>
    <source>
        <strain evidence="4 5">JCM 15389</strain>
    </source>
</reference>
<dbReference type="EMBL" id="JBHLYQ010000049">
    <property type="protein sequence ID" value="MFC0081814.1"/>
    <property type="molecule type" value="Genomic_DNA"/>
</dbReference>
<dbReference type="SFLD" id="SFLDS00003">
    <property type="entry name" value="Haloacid_Dehalogenase"/>
    <property type="match status" value="1"/>
</dbReference>
<sequence>MTPAGLRGVLFDLDETLVPQGVWLAGCLEAVVAEAQAREPGLDAQAFRRALAAEAAAGSARGGLIDRALAAVGSVQPVGPLVAAFRAYRAPELAPFPGVEDLLDELAGRWALALVTDGDPGIQQAKLAASGLGRWFEVVVLADELGRARRKPHPEPYRRALAQLGLLPGEAVFVGDRPETDLLGAAALGLATVRVVQGEHQGTPDVVRPDATVRAVAEVGEVLARWSTEGRPGSPAGRPSDVGVG</sequence>
<evidence type="ECO:0000256" key="3">
    <source>
        <dbReference type="ARBA" id="ARBA00022842"/>
    </source>
</evidence>
<dbReference type="InterPro" id="IPR036412">
    <property type="entry name" value="HAD-like_sf"/>
</dbReference>
<evidence type="ECO:0000256" key="2">
    <source>
        <dbReference type="ARBA" id="ARBA00022801"/>
    </source>
</evidence>
<dbReference type="PANTHER" id="PTHR46470:SF4">
    <property type="entry name" value="5-AMINO-6-(5-PHOSPHO-D-RIBITYLAMINO)URACIL PHOSPHATASE YIGB"/>
    <property type="match status" value="1"/>
</dbReference>
<dbReference type="Gene3D" id="3.40.50.1000">
    <property type="entry name" value="HAD superfamily/HAD-like"/>
    <property type="match status" value="1"/>
</dbReference>
<evidence type="ECO:0000313" key="5">
    <source>
        <dbReference type="Proteomes" id="UP001589788"/>
    </source>
</evidence>
<dbReference type="EC" id="3.1.3.-" evidence="4"/>
<accession>A0ABV6C296</accession>
<dbReference type="Gene3D" id="1.20.120.710">
    <property type="entry name" value="Haloacid dehalogenase hydrolase-like domain"/>
    <property type="match status" value="1"/>
</dbReference>